<dbReference type="PANTHER" id="PTHR48051">
    <property type="match status" value="1"/>
</dbReference>
<keyword evidence="5" id="KW-1185">Reference proteome</keyword>
<evidence type="ECO:0000313" key="4">
    <source>
        <dbReference type="EMBL" id="KAH3804739.1"/>
    </source>
</evidence>
<dbReference type="InterPro" id="IPR050216">
    <property type="entry name" value="LRR_domain-containing"/>
</dbReference>
<accession>A0A9D4JCK4</accession>
<evidence type="ECO:0008006" key="6">
    <source>
        <dbReference type="Google" id="ProtNLM"/>
    </source>
</evidence>
<dbReference type="OrthoDB" id="660555at2759"/>
<dbReference type="AlphaFoldDB" id="A0A9D4JCK4"/>
<feature type="compositionally biased region" description="Low complexity" evidence="3">
    <location>
        <begin position="61"/>
        <end position="70"/>
    </location>
</feature>
<evidence type="ECO:0000256" key="3">
    <source>
        <dbReference type="SAM" id="MobiDB-lite"/>
    </source>
</evidence>
<dbReference type="EMBL" id="JAIWYP010000006">
    <property type="protein sequence ID" value="KAH3804739.1"/>
    <property type="molecule type" value="Genomic_DNA"/>
</dbReference>
<dbReference type="Pfam" id="PF13855">
    <property type="entry name" value="LRR_8"/>
    <property type="match status" value="1"/>
</dbReference>
<feature type="compositionally biased region" description="Pro residues" evidence="3">
    <location>
        <begin position="12"/>
        <end position="22"/>
    </location>
</feature>
<feature type="compositionally biased region" description="Basic and acidic residues" evidence="3">
    <location>
        <begin position="48"/>
        <end position="57"/>
    </location>
</feature>
<dbReference type="Gene3D" id="3.80.10.10">
    <property type="entry name" value="Ribonuclease Inhibitor"/>
    <property type="match status" value="1"/>
</dbReference>
<gene>
    <name evidence="4" type="ORF">DPMN_133028</name>
</gene>
<sequence>MGKQLLRRPRAPKPLPPLPDTPAPSTHGGTTKLNDYFESIDFNIDDDGNYKSRDATTIRHSPTPSVVPSLVSPPPSESLHRKSVYRTAYPSRQSRMSGVSRDEKKFVLDPLYRDHTSLGTYVDGKSLVKPYKPRGPDSLPARQPRKHPEITHAIDIVDDIRFYHPPAFTLNNFIVKMSDIHGIPYQKVYGYVSSRENYIKLTKMIADEFINPTNHEISLQHLTPEGQEIPAAEPRIPQRQLLIEMASMIKLHVRSLMNTEVKSVIRPLPKYVPGHTVGQAPHTEIILVEDDTVEISSQNQVIKQQTELPAKDAMFHSARSKFFQGAGRSQSPFTSQEDGIISPSEIAILDSLIQGGKALSLKAHFICEMPDISPLVRNLVYLNLSFNDFTTFPAAVLGISQLQILKLRNNPLTDLPADIHRLKNLRTLVVSFCMIQSLPIRLFTLEHLEYLDISYNRITFIQNEISQLQSLRELNMEGNQLPAMPSGALRLDLDRLNVKNNFMHPLFWHENTHNEPQRLADMTLYTIARSELGKSPGQLPESVQRLFAKRVRCDCCNGFMFGPGLRIIRPVTQLFGIKNLPFMFSACSPQCLQDFRSSKETLSDILYGRQNIES</sequence>
<evidence type="ECO:0000313" key="5">
    <source>
        <dbReference type="Proteomes" id="UP000828390"/>
    </source>
</evidence>
<evidence type="ECO:0000256" key="1">
    <source>
        <dbReference type="ARBA" id="ARBA00022614"/>
    </source>
</evidence>
<keyword evidence="2" id="KW-0677">Repeat</keyword>
<evidence type="ECO:0000256" key="2">
    <source>
        <dbReference type="ARBA" id="ARBA00022737"/>
    </source>
</evidence>
<feature type="region of interest" description="Disordered" evidence="3">
    <location>
        <begin position="1"/>
        <end position="82"/>
    </location>
</feature>
<organism evidence="4 5">
    <name type="scientific">Dreissena polymorpha</name>
    <name type="common">Zebra mussel</name>
    <name type="synonym">Mytilus polymorpha</name>
    <dbReference type="NCBI Taxonomy" id="45954"/>
    <lineage>
        <taxon>Eukaryota</taxon>
        <taxon>Metazoa</taxon>
        <taxon>Spiralia</taxon>
        <taxon>Lophotrochozoa</taxon>
        <taxon>Mollusca</taxon>
        <taxon>Bivalvia</taxon>
        <taxon>Autobranchia</taxon>
        <taxon>Heteroconchia</taxon>
        <taxon>Euheterodonta</taxon>
        <taxon>Imparidentia</taxon>
        <taxon>Neoheterodontei</taxon>
        <taxon>Myida</taxon>
        <taxon>Dreissenoidea</taxon>
        <taxon>Dreissenidae</taxon>
        <taxon>Dreissena</taxon>
    </lineage>
</organism>
<dbReference type="Proteomes" id="UP000828390">
    <property type="component" value="Unassembled WGS sequence"/>
</dbReference>
<dbReference type="PANTHER" id="PTHR48051:SF43">
    <property type="entry name" value="PH DOMAIN AND LEUCINE RICH REPEAT PROTEIN PHOSPHATASE 1"/>
    <property type="match status" value="1"/>
</dbReference>
<comment type="caution">
    <text evidence="4">The sequence shown here is derived from an EMBL/GenBank/DDBJ whole genome shotgun (WGS) entry which is preliminary data.</text>
</comment>
<reference evidence="4" key="1">
    <citation type="journal article" date="2019" name="bioRxiv">
        <title>The Genome of the Zebra Mussel, Dreissena polymorpha: A Resource for Invasive Species Research.</title>
        <authorList>
            <person name="McCartney M.A."/>
            <person name="Auch B."/>
            <person name="Kono T."/>
            <person name="Mallez S."/>
            <person name="Zhang Y."/>
            <person name="Obille A."/>
            <person name="Becker A."/>
            <person name="Abrahante J.E."/>
            <person name="Garbe J."/>
            <person name="Badalamenti J.P."/>
            <person name="Herman A."/>
            <person name="Mangelson H."/>
            <person name="Liachko I."/>
            <person name="Sullivan S."/>
            <person name="Sone E.D."/>
            <person name="Koren S."/>
            <person name="Silverstein K.A.T."/>
            <person name="Beckman K.B."/>
            <person name="Gohl D.M."/>
        </authorList>
    </citation>
    <scope>NUCLEOTIDE SEQUENCE</scope>
    <source>
        <strain evidence="4">Duluth1</strain>
        <tissue evidence="4">Whole animal</tissue>
    </source>
</reference>
<dbReference type="InterPro" id="IPR003591">
    <property type="entry name" value="Leu-rich_rpt_typical-subtyp"/>
</dbReference>
<protein>
    <recommendedName>
        <fullName evidence="6">Leucine-rich repeat-containing protein 63</fullName>
    </recommendedName>
</protein>
<reference evidence="4" key="2">
    <citation type="submission" date="2020-11" db="EMBL/GenBank/DDBJ databases">
        <authorList>
            <person name="McCartney M.A."/>
            <person name="Auch B."/>
            <person name="Kono T."/>
            <person name="Mallez S."/>
            <person name="Becker A."/>
            <person name="Gohl D.M."/>
            <person name="Silverstein K.A.T."/>
            <person name="Koren S."/>
            <person name="Bechman K.B."/>
            <person name="Herman A."/>
            <person name="Abrahante J.E."/>
            <person name="Garbe J."/>
        </authorList>
    </citation>
    <scope>NUCLEOTIDE SEQUENCE</scope>
    <source>
        <strain evidence="4">Duluth1</strain>
        <tissue evidence="4">Whole animal</tissue>
    </source>
</reference>
<proteinExistence type="predicted"/>
<dbReference type="InterPro" id="IPR001611">
    <property type="entry name" value="Leu-rich_rpt"/>
</dbReference>
<dbReference type="InterPro" id="IPR032675">
    <property type="entry name" value="LRR_dom_sf"/>
</dbReference>
<name>A0A9D4JCK4_DREPO</name>
<dbReference type="PROSITE" id="PS51450">
    <property type="entry name" value="LRR"/>
    <property type="match status" value="2"/>
</dbReference>
<feature type="compositionally biased region" description="Basic residues" evidence="3">
    <location>
        <begin position="1"/>
        <end position="11"/>
    </location>
</feature>
<dbReference type="SUPFAM" id="SSF52058">
    <property type="entry name" value="L domain-like"/>
    <property type="match status" value="1"/>
</dbReference>
<keyword evidence="1" id="KW-0433">Leucine-rich repeat</keyword>
<dbReference type="SMART" id="SM00369">
    <property type="entry name" value="LRR_TYP"/>
    <property type="match status" value="5"/>
</dbReference>
<dbReference type="GO" id="GO:0005737">
    <property type="term" value="C:cytoplasm"/>
    <property type="evidence" value="ECO:0007669"/>
    <property type="project" value="TreeGrafter"/>
</dbReference>